<dbReference type="InParanoid" id="I2H457"/>
<name>I2H457_HENB6</name>
<dbReference type="SUPFAM" id="SSF48452">
    <property type="entry name" value="TPR-like"/>
    <property type="match status" value="1"/>
</dbReference>
<dbReference type="OMA" id="KMYTLAI"/>
<dbReference type="GeneID" id="14496152"/>
<reference evidence="1 2" key="1">
    <citation type="journal article" date="2011" name="Proc. Natl. Acad. Sci. U.S.A.">
        <title>Evolutionary erosion of yeast sex chromosomes by mating-type switching accidents.</title>
        <authorList>
            <person name="Gordon J.L."/>
            <person name="Armisen D."/>
            <person name="Proux-Wera E."/>
            <person name="Oheigeartaigh S.S."/>
            <person name="Byrne K.P."/>
            <person name="Wolfe K.H."/>
        </authorList>
    </citation>
    <scope>NUCLEOTIDE SEQUENCE [LARGE SCALE GENOMIC DNA]</scope>
    <source>
        <strain evidence="2">ATCC 34711 / CBS 6284 / DSM 70876 / NBRC 10599 / NRRL Y-10934 / UCD 77-7</strain>
    </source>
</reference>
<proteinExistence type="predicted"/>
<dbReference type="FunCoup" id="I2H457">
    <property type="interactions" value="84"/>
</dbReference>
<dbReference type="AlphaFoldDB" id="I2H457"/>
<accession>I2H457</accession>
<organism evidence="1 2">
    <name type="scientific">Henningerozyma blattae (strain ATCC 34711 / CBS 6284 / DSM 70876 / NBRC 10599 / NRRL Y-10934 / UCD 77-7)</name>
    <name type="common">Yeast</name>
    <name type="synonym">Tetrapisispora blattae</name>
    <dbReference type="NCBI Taxonomy" id="1071380"/>
    <lineage>
        <taxon>Eukaryota</taxon>
        <taxon>Fungi</taxon>
        <taxon>Dikarya</taxon>
        <taxon>Ascomycota</taxon>
        <taxon>Saccharomycotina</taxon>
        <taxon>Saccharomycetes</taxon>
        <taxon>Saccharomycetales</taxon>
        <taxon>Saccharomycetaceae</taxon>
        <taxon>Henningerozyma</taxon>
    </lineage>
</organism>
<dbReference type="GO" id="GO:0008320">
    <property type="term" value="F:protein transmembrane transporter activity"/>
    <property type="evidence" value="ECO:0007669"/>
    <property type="project" value="EnsemblFungi"/>
</dbReference>
<dbReference type="EMBL" id="HE806320">
    <property type="protein sequence ID" value="CCH61159.1"/>
    <property type="molecule type" value="Genomic_DNA"/>
</dbReference>
<keyword evidence="2" id="KW-1185">Reference proteome</keyword>
<dbReference type="RefSeq" id="XP_004180678.1">
    <property type="nucleotide sequence ID" value="XM_004180630.1"/>
</dbReference>
<dbReference type="Gene3D" id="1.25.40.10">
    <property type="entry name" value="Tetratricopeptide repeat domain"/>
    <property type="match status" value="1"/>
</dbReference>
<gene>
    <name evidence="1" type="primary">TBLA0E00990</name>
    <name evidence="1" type="ORF">TBLA_0E00990</name>
</gene>
<evidence type="ECO:0008006" key="3">
    <source>
        <dbReference type="Google" id="ProtNLM"/>
    </source>
</evidence>
<dbReference type="GO" id="GO:0031204">
    <property type="term" value="P:post-translational protein targeting to membrane, translocation"/>
    <property type="evidence" value="ECO:0007669"/>
    <property type="project" value="EnsemblFungi"/>
</dbReference>
<dbReference type="STRING" id="1071380.I2H457"/>
<dbReference type="eggNOG" id="ENOG502RZEU">
    <property type="taxonomic scope" value="Eukaryota"/>
</dbReference>
<sequence>MATIDYNANSKLISIAKDLAAEPSADYESLEINVNQINRLTKGLIETTNPNFTPEPNAELSKVIKGLFDTGMKNIAQQKKLPEALKNISLAIDTSTTKRYPWEAFAIQLQELQFMLRQKVDLELVTLKYLDAIQDLDMLLNTGMIHADVFLRKTDALLRLKQWELARIECERGLSLDPKNPKLNALMLQCVTLLAEYNGDI</sequence>
<dbReference type="Proteomes" id="UP000002866">
    <property type="component" value="Chromosome 5"/>
</dbReference>
<evidence type="ECO:0000313" key="1">
    <source>
        <dbReference type="EMBL" id="CCH61159.1"/>
    </source>
</evidence>
<dbReference type="GO" id="GO:0031207">
    <property type="term" value="C:Sec62/Sec63 complex"/>
    <property type="evidence" value="ECO:0007669"/>
    <property type="project" value="EnsemblFungi"/>
</dbReference>
<protein>
    <recommendedName>
        <fullName evidence="3">Translocation protein SEC72</fullName>
    </recommendedName>
</protein>
<dbReference type="InterPro" id="IPR011990">
    <property type="entry name" value="TPR-like_helical_dom_sf"/>
</dbReference>
<dbReference type="KEGG" id="tbl:TBLA_0E00990"/>
<evidence type="ECO:0000313" key="2">
    <source>
        <dbReference type="Proteomes" id="UP000002866"/>
    </source>
</evidence>
<dbReference type="OrthoDB" id="433738at2759"/>
<dbReference type="HOGENOM" id="CLU_111698_0_0_1"/>
<dbReference type="GO" id="GO:0071256">
    <property type="term" value="C:translocon complex"/>
    <property type="evidence" value="ECO:0007669"/>
    <property type="project" value="EnsemblFungi"/>
</dbReference>